<dbReference type="GO" id="GO:0005634">
    <property type="term" value="C:nucleus"/>
    <property type="evidence" value="ECO:0007669"/>
    <property type="project" value="TreeGrafter"/>
</dbReference>
<dbReference type="Proteomes" id="UP001244011">
    <property type="component" value="Unassembled WGS sequence"/>
</dbReference>
<dbReference type="Pfam" id="PF01243">
    <property type="entry name" value="PNPOx_N"/>
    <property type="match status" value="1"/>
</dbReference>
<feature type="domain" description="Pyridoxamine 5'-phosphate oxidase N-terminal" evidence="2">
    <location>
        <begin position="23"/>
        <end position="165"/>
    </location>
</feature>
<accession>A0AAJ0FI62</accession>
<evidence type="ECO:0000259" key="2">
    <source>
        <dbReference type="Pfam" id="PF01243"/>
    </source>
</evidence>
<dbReference type="InterPro" id="IPR012349">
    <property type="entry name" value="Split_barrel_FMN-bd"/>
</dbReference>
<dbReference type="GeneID" id="85311972"/>
<keyword evidence="4" id="KW-1185">Reference proteome</keyword>
<evidence type="ECO:0000256" key="1">
    <source>
        <dbReference type="SAM" id="MobiDB-lite"/>
    </source>
</evidence>
<evidence type="ECO:0000313" key="4">
    <source>
        <dbReference type="Proteomes" id="UP001244011"/>
    </source>
</evidence>
<dbReference type="Gene3D" id="2.30.110.10">
    <property type="entry name" value="Electron Transport, Fmn-binding Protein, Chain A"/>
    <property type="match status" value="1"/>
</dbReference>
<dbReference type="RefSeq" id="XP_060280266.1">
    <property type="nucleotide sequence ID" value="XM_060428785.1"/>
</dbReference>
<dbReference type="EMBL" id="MU839022">
    <property type="protein sequence ID" value="KAK1764053.1"/>
    <property type="molecule type" value="Genomic_DNA"/>
</dbReference>
<dbReference type="InterPro" id="IPR052841">
    <property type="entry name" value="PMP_oxidase-like"/>
</dbReference>
<feature type="region of interest" description="Disordered" evidence="1">
    <location>
        <begin position="100"/>
        <end position="124"/>
    </location>
</feature>
<dbReference type="InterPro" id="IPR011576">
    <property type="entry name" value="Pyridox_Oxase_N"/>
</dbReference>
<dbReference type="GO" id="GO:0005737">
    <property type="term" value="C:cytoplasm"/>
    <property type="evidence" value="ECO:0007669"/>
    <property type="project" value="TreeGrafter"/>
</dbReference>
<dbReference type="PANTHER" id="PTHR28040:SF1">
    <property type="entry name" value="PYRIDOXAMINE 5'-PHOSPHATE OXIDASE YLR456W HOMOLOG-RELATED"/>
    <property type="match status" value="1"/>
</dbReference>
<dbReference type="PANTHER" id="PTHR28040">
    <property type="entry name" value="PYRIDOXAMINE 5'-PHOSPHATE OXIDASE YLR456W HOMOLOG-RELATED"/>
    <property type="match status" value="1"/>
</dbReference>
<name>A0AAJ0FI62_9PEZI</name>
<proteinExistence type="predicted"/>
<organism evidence="3 4">
    <name type="scientific">Phialemonium atrogriseum</name>
    <dbReference type="NCBI Taxonomy" id="1093897"/>
    <lineage>
        <taxon>Eukaryota</taxon>
        <taxon>Fungi</taxon>
        <taxon>Dikarya</taxon>
        <taxon>Ascomycota</taxon>
        <taxon>Pezizomycotina</taxon>
        <taxon>Sordariomycetes</taxon>
        <taxon>Sordariomycetidae</taxon>
        <taxon>Cephalothecales</taxon>
        <taxon>Cephalothecaceae</taxon>
        <taxon>Phialemonium</taxon>
    </lineage>
</organism>
<gene>
    <name evidence="3" type="ORF">QBC33DRAFT_547867</name>
</gene>
<evidence type="ECO:0000313" key="3">
    <source>
        <dbReference type="EMBL" id="KAK1764053.1"/>
    </source>
</evidence>
<feature type="compositionally biased region" description="Low complexity" evidence="1">
    <location>
        <begin position="110"/>
        <end position="124"/>
    </location>
</feature>
<protein>
    <recommendedName>
        <fullName evidence="2">Pyridoxamine 5'-phosphate oxidase N-terminal domain-containing protein</fullName>
    </recommendedName>
</protein>
<sequence length="254" mass="26565">MDQIPLSHEPSAGDTNKQLTDALPQEVVQCLENARFLHLATCTDNIPHVSLMNYTYLPSSPYSTTPVIVMTTNPSSKKMTNLAANPNVSLLVHDWVSHRPPTTQHRRLSGDSGSGASPAPEHRPSSLASLLLNLNNSAVSSISATINGAAHLSPAGSAEESFYRDRHLENNTFDAEGPVFGASPAAAAAAGAGAGAGAGDWARFGGAGEGEVRVIVVGIRDVRISDWKGAVRDWVLVPVEGEVEAGSGLVNGVR</sequence>
<dbReference type="SUPFAM" id="SSF50475">
    <property type="entry name" value="FMN-binding split barrel"/>
    <property type="match status" value="1"/>
</dbReference>
<comment type="caution">
    <text evidence="3">The sequence shown here is derived from an EMBL/GenBank/DDBJ whole genome shotgun (WGS) entry which is preliminary data.</text>
</comment>
<reference evidence="3" key="1">
    <citation type="submission" date="2023-06" db="EMBL/GenBank/DDBJ databases">
        <title>Genome-scale phylogeny and comparative genomics of the fungal order Sordariales.</title>
        <authorList>
            <consortium name="Lawrence Berkeley National Laboratory"/>
            <person name="Hensen N."/>
            <person name="Bonometti L."/>
            <person name="Westerberg I."/>
            <person name="Brannstrom I.O."/>
            <person name="Guillou S."/>
            <person name="Cros-Aarteil S."/>
            <person name="Calhoun S."/>
            <person name="Haridas S."/>
            <person name="Kuo A."/>
            <person name="Mondo S."/>
            <person name="Pangilinan J."/>
            <person name="Riley R."/>
            <person name="Labutti K."/>
            <person name="Andreopoulos B."/>
            <person name="Lipzen A."/>
            <person name="Chen C."/>
            <person name="Yanf M."/>
            <person name="Daum C."/>
            <person name="Ng V."/>
            <person name="Clum A."/>
            <person name="Steindorff A."/>
            <person name="Ohm R."/>
            <person name="Martin F."/>
            <person name="Silar P."/>
            <person name="Natvig D."/>
            <person name="Lalanne C."/>
            <person name="Gautier V."/>
            <person name="Ament-Velasquez S.L."/>
            <person name="Kruys A."/>
            <person name="Hutchinson M.I."/>
            <person name="Powell A.J."/>
            <person name="Barry K."/>
            <person name="Miller A.N."/>
            <person name="Grigoriev I.V."/>
            <person name="Debuchy R."/>
            <person name="Gladieux P."/>
            <person name="Thoren M.H."/>
            <person name="Johannesson H."/>
        </authorList>
    </citation>
    <scope>NUCLEOTIDE SEQUENCE</scope>
    <source>
        <strain evidence="3">8032-3</strain>
    </source>
</reference>
<dbReference type="AlphaFoldDB" id="A0AAJ0FI62"/>